<comment type="catalytic activity">
    <reaction evidence="1 11 12">
        <text>Release of N-terminal proline from a peptide.</text>
        <dbReference type="EC" id="3.4.11.5"/>
    </reaction>
</comment>
<comment type="similarity">
    <text evidence="3 11 12">Belongs to the peptidase S33 family.</text>
</comment>
<dbReference type="InterPro" id="IPR002410">
    <property type="entry name" value="Peptidase_S33"/>
</dbReference>
<dbReference type="SUPFAM" id="SSF53474">
    <property type="entry name" value="alpha/beta-Hydrolases"/>
    <property type="match status" value="1"/>
</dbReference>
<gene>
    <name evidence="14" type="primary">pip</name>
    <name evidence="14" type="ORF">GPA27_22540</name>
</gene>
<evidence type="ECO:0000256" key="11">
    <source>
        <dbReference type="PIRNR" id="PIRNR006431"/>
    </source>
</evidence>
<keyword evidence="8 11" id="KW-0645">Protease</keyword>
<dbReference type="PIRSF" id="PIRSF006431">
    <property type="entry name" value="Pept_S33"/>
    <property type="match status" value="1"/>
</dbReference>
<evidence type="ECO:0000256" key="5">
    <source>
        <dbReference type="ARBA" id="ARBA00021843"/>
    </source>
</evidence>
<dbReference type="PRINTS" id="PR00793">
    <property type="entry name" value="PROAMNOPTASE"/>
</dbReference>
<dbReference type="RefSeq" id="WP_169142683.1">
    <property type="nucleotide sequence ID" value="NZ_WTVS01000065.1"/>
</dbReference>
<feature type="domain" description="AB hydrolase-1" evidence="13">
    <location>
        <begin position="47"/>
        <end position="307"/>
    </location>
</feature>
<comment type="caution">
    <text evidence="14">The sequence shown here is derived from an EMBL/GenBank/DDBJ whole genome shotgun (WGS) entry which is preliminary data.</text>
</comment>
<dbReference type="InterPro" id="IPR029058">
    <property type="entry name" value="AB_hydrolase_fold"/>
</dbReference>
<evidence type="ECO:0000256" key="3">
    <source>
        <dbReference type="ARBA" id="ARBA00010088"/>
    </source>
</evidence>
<dbReference type="GO" id="GO:0004177">
    <property type="term" value="F:aminopeptidase activity"/>
    <property type="evidence" value="ECO:0007669"/>
    <property type="project" value="UniProtKB-KW"/>
</dbReference>
<sequence length="336" mass="36365">MQATGTSLDPAPSPPYPAIEPWQRGWLPVDGGHSLYFEQCGNPHGLPLVVLHGGPGSGCSPRMRQLFDAARFRIVLFDQRGCGRSTPRGECAHNTTADLVADIERLRRHLGVERWLVTGGSWGAALAVAYAAAHRDACLGAILRGIFLTGPADLEWFFAGAGGLFPEFWQALDQSIPGDRGRALPDRLFDAVLGDDAMVATEAVRRWMQWEATLDGGAPAPLPEFPDADTQAALLAKYRVQAHYLRHGCFLGETRLLELAATLGSMSVTILHGEKDLVCRVENARRLHRAVAGSLLRIVPDAGHNPFVASMQQALIEAAAHFMPTIQAHAPHKTIA</sequence>
<keyword evidence="6 11" id="KW-0031">Aminopeptidase</keyword>
<dbReference type="InterPro" id="IPR005944">
    <property type="entry name" value="Pro_iminopeptidase"/>
</dbReference>
<proteinExistence type="inferred from homology"/>
<organism evidence="14 15">
    <name type="scientific">Aromatoleum toluolicum</name>
    <dbReference type="NCBI Taxonomy" id="90060"/>
    <lineage>
        <taxon>Bacteria</taxon>
        <taxon>Pseudomonadati</taxon>
        <taxon>Pseudomonadota</taxon>
        <taxon>Betaproteobacteria</taxon>
        <taxon>Rhodocyclales</taxon>
        <taxon>Rhodocyclaceae</taxon>
        <taxon>Aromatoleum</taxon>
    </lineage>
</organism>
<evidence type="ECO:0000256" key="10">
    <source>
        <dbReference type="ARBA" id="ARBA00029605"/>
    </source>
</evidence>
<evidence type="ECO:0000256" key="6">
    <source>
        <dbReference type="ARBA" id="ARBA00022438"/>
    </source>
</evidence>
<dbReference type="PANTHER" id="PTHR43722:SF1">
    <property type="entry name" value="PROLINE IMINOPEPTIDASE"/>
    <property type="match status" value="1"/>
</dbReference>
<dbReference type="EMBL" id="WTVS01000065">
    <property type="protein sequence ID" value="NMG00156.1"/>
    <property type="molecule type" value="Genomic_DNA"/>
</dbReference>
<name>A0ABX1NLL0_9RHOO</name>
<keyword evidence="15" id="KW-1185">Reference proteome</keyword>
<dbReference type="PANTHER" id="PTHR43722">
    <property type="entry name" value="PROLINE IMINOPEPTIDASE"/>
    <property type="match status" value="1"/>
</dbReference>
<accession>A0ABX1NLL0</accession>
<evidence type="ECO:0000256" key="4">
    <source>
        <dbReference type="ARBA" id="ARBA00012568"/>
    </source>
</evidence>
<reference evidence="14 15" key="1">
    <citation type="submission" date="2019-12" db="EMBL/GenBank/DDBJ databases">
        <title>Comparative genomics gives insights into the taxonomy of the Azoarcus-Aromatoleum group and reveals separate origins of nif in the plant-associated Azoarcus and non-plant-associated Aromatoleum sub-groups.</title>
        <authorList>
            <person name="Lafos M."/>
            <person name="Maluk M."/>
            <person name="Batista M."/>
            <person name="Junghare M."/>
            <person name="Carmona M."/>
            <person name="Faoro H."/>
            <person name="Cruz L.M."/>
            <person name="Battistoni F."/>
            <person name="De Souza E."/>
            <person name="Pedrosa F."/>
            <person name="Chen W.-M."/>
            <person name="Poole P.S."/>
            <person name="Dixon R.A."/>
            <person name="James E.K."/>
        </authorList>
    </citation>
    <scope>NUCLEOTIDE SEQUENCE [LARGE SCALE GENOMIC DNA]</scope>
    <source>
        <strain evidence="14 15">T</strain>
    </source>
</reference>
<evidence type="ECO:0000256" key="2">
    <source>
        <dbReference type="ARBA" id="ARBA00004496"/>
    </source>
</evidence>
<dbReference type="NCBIfam" id="TIGR01249">
    <property type="entry name" value="pro_imino_pep_1"/>
    <property type="match status" value="1"/>
</dbReference>
<evidence type="ECO:0000259" key="13">
    <source>
        <dbReference type="Pfam" id="PF00561"/>
    </source>
</evidence>
<dbReference type="Proteomes" id="UP000634522">
    <property type="component" value="Unassembled WGS sequence"/>
</dbReference>
<keyword evidence="7 11" id="KW-0963">Cytoplasm</keyword>
<protein>
    <recommendedName>
        <fullName evidence="5 11">Proline iminopeptidase</fullName>
        <shortName evidence="11">PIP</shortName>
        <ecNumber evidence="4 11">3.4.11.5</ecNumber>
    </recommendedName>
    <alternativeName>
        <fullName evidence="10 11">Prolyl aminopeptidase</fullName>
    </alternativeName>
</protein>
<dbReference type="Gene3D" id="3.40.50.1820">
    <property type="entry name" value="alpha/beta hydrolase"/>
    <property type="match status" value="1"/>
</dbReference>
<dbReference type="Pfam" id="PF00561">
    <property type="entry name" value="Abhydrolase_1"/>
    <property type="match status" value="1"/>
</dbReference>
<evidence type="ECO:0000256" key="7">
    <source>
        <dbReference type="ARBA" id="ARBA00022490"/>
    </source>
</evidence>
<evidence type="ECO:0000313" key="14">
    <source>
        <dbReference type="EMBL" id="NMG00156.1"/>
    </source>
</evidence>
<dbReference type="EC" id="3.4.11.5" evidence="4 11"/>
<evidence type="ECO:0000313" key="15">
    <source>
        <dbReference type="Proteomes" id="UP000634522"/>
    </source>
</evidence>
<dbReference type="InterPro" id="IPR000073">
    <property type="entry name" value="AB_hydrolase_1"/>
</dbReference>
<evidence type="ECO:0000256" key="1">
    <source>
        <dbReference type="ARBA" id="ARBA00001585"/>
    </source>
</evidence>
<keyword evidence="9 11" id="KW-0378">Hydrolase</keyword>
<evidence type="ECO:0000256" key="12">
    <source>
        <dbReference type="RuleBase" id="RU003421"/>
    </source>
</evidence>
<comment type="subcellular location">
    <subcellularLocation>
        <location evidence="2 11">Cytoplasm</location>
    </subcellularLocation>
</comment>
<evidence type="ECO:0000256" key="9">
    <source>
        <dbReference type="ARBA" id="ARBA00022801"/>
    </source>
</evidence>
<evidence type="ECO:0000256" key="8">
    <source>
        <dbReference type="ARBA" id="ARBA00022670"/>
    </source>
</evidence>